<dbReference type="Gene3D" id="1.10.110.10">
    <property type="entry name" value="Plant lipid-transfer and hydrophobic proteins"/>
    <property type="match status" value="1"/>
</dbReference>
<accession>A0A804KVX8</accession>
<keyword evidence="3" id="KW-1185">Reference proteome</keyword>
<proteinExistence type="predicted"/>
<dbReference type="Proteomes" id="UP000012960">
    <property type="component" value="Unplaced"/>
</dbReference>
<evidence type="ECO:0000313" key="3">
    <source>
        <dbReference type="Proteomes" id="UP000012960"/>
    </source>
</evidence>
<dbReference type="EnsemblPlants" id="Ma10_t13890.1">
    <property type="protein sequence ID" value="Ma10_p13890.1"/>
    <property type="gene ID" value="Ma10_g13890"/>
</dbReference>
<evidence type="ECO:0000313" key="2">
    <source>
        <dbReference type="EnsemblPlants" id="Ma10_p13890.1"/>
    </source>
</evidence>
<dbReference type="PANTHER" id="PTHR33122">
    <property type="entry name" value="LIPID BINDING PROTEIN-RELATED"/>
    <property type="match status" value="1"/>
</dbReference>
<dbReference type="Pfam" id="PF14368">
    <property type="entry name" value="LTP_2"/>
    <property type="match status" value="1"/>
</dbReference>
<evidence type="ECO:0000259" key="1">
    <source>
        <dbReference type="Pfam" id="PF14368"/>
    </source>
</evidence>
<dbReference type="SUPFAM" id="SSF47699">
    <property type="entry name" value="Bifunctional inhibitor/lipid-transfer protein/seed storage 2S albumin"/>
    <property type="match status" value="1"/>
</dbReference>
<sequence>MAASTCARCIGQLSTARFAFHIKPCTGWPWCVEEMDTAMKRLCLLALLAVAGIAGMERADGAGECGRVPVDRVAFQVVTPCGAATRDAKVVVPGRCCAAVQRFGRNPICLCAIMLSTTSKNAGVKPEIAVTIPKRCNLADRPVGYKCGDYTLP</sequence>
<dbReference type="FunCoup" id="A0A804KVX8">
    <property type="interactions" value="1041"/>
</dbReference>
<dbReference type="CDD" id="cd00010">
    <property type="entry name" value="AAI_LTSS"/>
    <property type="match status" value="1"/>
</dbReference>
<dbReference type="InterPro" id="IPR036312">
    <property type="entry name" value="Bifun_inhib/LTP/seed_sf"/>
</dbReference>
<feature type="domain" description="Bifunctional inhibitor/plant lipid transfer protein/seed storage helical" evidence="1">
    <location>
        <begin position="75"/>
        <end position="143"/>
    </location>
</feature>
<dbReference type="OrthoDB" id="678526at2759"/>
<reference evidence="2" key="1">
    <citation type="submission" date="2021-05" db="UniProtKB">
        <authorList>
            <consortium name="EnsemblPlants"/>
        </authorList>
    </citation>
    <scope>IDENTIFICATION</scope>
    <source>
        <strain evidence="2">subsp. malaccensis</strain>
    </source>
</reference>
<dbReference type="GO" id="GO:0005504">
    <property type="term" value="F:fatty acid binding"/>
    <property type="evidence" value="ECO:0007669"/>
    <property type="project" value="InterPro"/>
</dbReference>
<dbReference type="InterPro" id="IPR016140">
    <property type="entry name" value="Bifunc_inhib/LTP/seed_store"/>
</dbReference>
<dbReference type="OMA" id="HILCHEG"/>
<dbReference type="AlphaFoldDB" id="A0A804KVX8"/>
<protein>
    <recommendedName>
        <fullName evidence="1">Bifunctional inhibitor/plant lipid transfer protein/seed storage helical domain-containing protein</fullName>
    </recommendedName>
</protein>
<dbReference type="InParanoid" id="A0A804KVX8"/>
<dbReference type="GO" id="GO:0009627">
    <property type="term" value="P:systemic acquired resistance"/>
    <property type="evidence" value="ECO:0007669"/>
    <property type="project" value="InterPro"/>
</dbReference>
<dbReference type="GeneID" id="104000899"/>
<dbReference type="Gramene" id="Ma10_t13890.1">
    <property type="protein sequence ID" value="Ma10_p13890.1"/>
    <property type="gene ID" value="Ma10_g13890"/>
</dbReference>
<name>A0A804KVX8_MUSAM</name>
<organism evidence="2 3">
    <name type="scientific">Musa acuminata subsp. malaccensis</name>
    <name type="common">Wild banana</name>
    <name type="synonym">Musa malaccensis</name>
    <dbReference type="NCBI Taxonomy" id="214687"/>
    <lineage>
        <taxon>Eukaryota</taxon>
        <taxon>Viridiplantae</taxon>
        <taxon>Streptophyta</taxon>
        <taxon>Embryophyta</taxon>
        <taxon>Tracheophyta</taxon>
        <taxon>Spermatophyta</taxon>
        <taxon>Magnoliopsida</taxon>
        <taxon>Liliopsida</taxon>
        <taxon>Zingiberales</taxon>
        <taxon>Musaceae</taxon>
        <taxon>Musa</taxon>
    </lineage>
</organism>
<dbReference type="InterPro" id="IPR039265">
    <property type="entry name" value="DIR1-like"/>
</dbReference>
<dbReference type="PANTHER" id="PTHR33122:SF4">
    <property type="entry name" value="OS04G0415800 PROTEIN"/>
    <property type="match status" value="1"/>
</dbReference>